<name>A0A9P4GCY5_9PLEO</name>
<keyword evidence="2" id="KW-1185">Reference proteome</keyword>
<evidence type="ECO:0000313" key="1">
    <source>
        <dbReference type="EMBL" id="KAF1843347.1"/>
    </source>
</evidence>
<proteinExistence type="predicted"/>
<protein>
    <submittedName>
        <fullName evidence="1">Uncharacterized protein</fullName>
    </submittedName>
</protein>
<dbReference type="GeneID" id="63844012"/>
<dbReference type="AlphaFoldDB" id="A0A9P4GCY5"/>
<gene>
    <name evidence="1" type="ORF">K460DRAFT_143720</name>
</gene>
<organism evidence="1 2">
    <name type="scientific">Cucurbitaria berberidis CBS 394.84</name>
    <dbReference type="NCBI Taxonomy" id="1168544"/>
    <lineage>
        <taxon>Eukaryota</taxon>
        <taxon>Fungi</taxon>
        <taxon>Dikarya</taxon>
        <taxon>Ascomycota</taxon>
        <taxon>Pezizomycotina</taxon>
        <taxon>Dothideomycetes</taxon>
        <taxon>Pleosporomycetidae</taxon>
        <taxon>Pleosporales</taxon>
        <taxon>Pleosporineae</taxon>
        <taxon>Cucurbitariaceae</taxon>
        <taxon>Cucurbitaria</taxon>
    </lineage>
</organism>
<dbReference type="RefSeq" id="XP_040785910.1">
    <property type="nucleotide sequence ID" value="XM_040926760.1"/>
</dbReference>
<accession>A0A9P4GCY5</accession>
<comment type="caution">
    <text evidence="1">The sequence shown here is derived from an EMBL/GenBank/DDBJ whole genome shotgun (WGS) entry which is preliminary data.</text>
</comment>
<reference evidence="1" key="1">
    <citation type="submission" date="2020-01" db="EMBL/GenBank/DDBJ databases">
        <authorList>
            <consortium name="DOE Joint Genome Institute"/>
            <person name="Haridas S."/>
            <person name="Albert R."/>
            <person name="Binder M."/>
            <person name="Bloem J."/>
            <person name="Labutti K."/>
            <person name="Salamov A."/>
            <person name="Andreopoulos B."/>
            <person name="Baker S.E."/>
            <person name="Barry K."/>
            <person name="Bills G."/>
            <person name="Bluhm B.H."/>
            <person name="Cannon C."/>
            <person name="Castanera R."/>
            <person name="Culley D.E."/>
            <person name="Daum C."/>
            <person name="Ezra D."/>
            <person name="Gonzalez J.B."/>
            <person name="Henrissat B."/>
            <person name="Kuo A."/>
            <person name="Liang C."/>
            <person name="Lipzen A."/>
            <person name="Lutzoni F."/>
            <person name="Magnuson J."/>
            <person name="Mondo S."/>
            <person name="Nolan M."/>
            <person name="Ohm R."/>
            <person name="Pangilinan J."/>
            <person name="Park H.-J."/>
            <person name="Ramirez L."/>
            <person name="Alfaro M."/>
            <person name="Sun H."/>
            <person name="Tritt A."/>
            <person name="Yoshinaga Y."/>
            <person name="Zwiers L.-H."/>
            <person name="Turgeon B.G."/>
            <person name="Goodwin S.B."/>
            <person name="Spatafora J.W."/>
            <person name="Crous P.W."/>
            <person name="Grigoriev I.V."/>
        </authorList>
    </citation>
    <scope>NUCLEOTIDE SEQUENCE</scope>
    <source>
        <strain evidence="1">CBS 394.84</strain>
    </source>
</reference>
<sequence length="172" mass="19671">MVPVTVLRTKDVGCWLPFTPHHLHLHHLLQLKEGRLKLPYPYPYPYPPWPVPYTQASRQWLLQRLWPCLLLCDASDASYWTWLSLSLSNSASPKEAWRRSTDGVLSRVALANNRSHPPACTHVANPPYRSTFTVHFRGPLMSRLVRRNRVNQQGALALVADSHPAGPGNWRL</sequence>
<evidence type="ECO:0000313" key="2">
    <source>
        <dbReference type="Proteomes" id="UP000800039"/>
    </source>
</evidence>
<dbReference type="EMBL" id="ML976617">
    <property type="protein sequence ID" value="KAF1843347.1"/>
    <property type="molecule type" value="Genomic_DNA"/>
</dbReference>
<dbReference type="Proteomes" id="UP000800039">
    <property type="component" value="Unassembled WGS sequence"/>
</dbReference>